<gene>
    <name evidence="2" type="ORF">FHS41_005611</name>
</gene>
<keyword evidence="3" id="KW-1185">Reference proteome</keyword>
<dbReference type="AlphaFoldDB" id="A0A7W5F3U9"/>
<accession>A0A7W5F3U9</accession>
<feature type="region of interest" description="Disordered" evidence="1">
    <location>
        <begin position="55"/>
        <end position="94"/>
    </location>
</feature>
<name>A0A7W5F3U9_9ACTN</name>
<feature type="compositionally biased region" description="Basic residues" evidence="1">
    <location>
        <begin position="60"/>
        <end position="75"/>
    </location>
</feature>
<proteinExistence type="predicted"/>
<comment type="caution">
    <text evidence="2">The sequence shown here is derived from an EMBL/GenBank/DDBJ whole genome shotgun (WGS) entry which is preliminary data.</text>
</comment>
<dbReference type="Proteomes" id="UP000572907">
    <property type="component" value="Unassembled WGS sequence"/>
</dbReference>
<protein>
    <submittedName>
        <fullName evidence="2">Uncharacterized protein</fullName>
    </submittedName>
</protein>
<sequence length="330" mass="36746">MWASAWMQPVSTSHGLSRACAYRHLRSGALSSTATPNRRRASAFMAPTASRACASSVLRQRVRPAAPHRSRRGRGHSLPGPGPAERLDRGPHLRGPVPLRAVLAVRRTPVAHQPTRQAVRASREGKDAGLLLRAAGIARGACWDAVRRWPEDPFPWVCLLDLAKLPLDARYLDPFFRQCQHGWGQAPDPPLCPGPWPLLDEVNQRDPGSREAYHRMREYVGAHLFSGLAVDFSRWVASHAPDGSSLLVLPLYAFVADYQRQHGNGQGSVLKFWTEFRRLRDAACRQGARYRMSIRSPPWPRLPPFVLFSSPVSSEKLCVSQNRGPSFGPR</sequence>
<evidence type="ECO:0000313" key="2">
    <source>
        <dbReference type="EMBL" id="MBB3079080.1"/>
    </source>
</evidence>
<evidence type="ECO:0000256" key="1">
    <source>
        <dbReference type="SAM" id="MobiDB-lite"/>
    </source>
</evidence>
<reference evidence="2 3" key="1">
    <citation type="submission" date="2020-08" db="EMBL/GenBank/DDBJ databases">
        <title>Genomic Encyclopedia of Type Strains, Phase III (KMG-III): the genomes of soil and plant-associated and newly described type strains.</title>
        <authorList>
            <person name="Whitman W."/>
        </authorList>
    </citation>
    <scope>NUCLEOTIDE SEQUENCE [LARGE SCALE GENOMIC DNA]</scope>
    <source>
        <strain evidence="2 3">CECT 3237</strain>
    </source>
</reference>
<organism evidence="2 3">
    <name type="scientific">Streptomyces violarus</name>
    <dbReference type="NCBI Taxonomy" id="67380"/>
    <lineage>
        <taxon>Bacteria</taxon>
        <taxon>Bacillati</taxon>
        <taxon>Actinomycetota</taxon>
        <taxon>Actinomycetes</taxon>
        <taxon>Kitasatosporales</taxon>
        <taxon>Streptomycetaceae</taxon>
        <taxon>Streptomyces</taxon>
    </lineage>
</organism>
<dbReference type="EMBL" id="JACHXE010000005">
    <property type="protein sequence ID" value="MBB3079080.1"/>
    <property type="molecule type" value="Genomic_DNA"/>
</dbReference>
<evidence type="ECO:0000313" key="3">
    <source>
        <dbReference type="Proteomes" id="UP000572907"/>
    </source>
</evidence>